<dbReference type="SUPFAM" id="SSF52096">
    <property type="entry name" value="ClpP/crotonase"/>
    <property type="match status" value="1"/>
</dbReference>
<keyword evidence="2" id="KW-0812">Transmembrane</keyword>
<dbReference type="PANTHER" id="PTHR43459">
    <property type="entry name" value="ENOYL-COA HYDRATASE"/>
    <property type="match status" value="1"/>
</dbReference>
<dbReference type="EMBL" id="JANFYT010000023">
    <property type="protein sequence ID" value="MCQ4814926.1"/>
    <property type="molecule type" value="Genomic_DNA"/>
</dbReference>
<protein>
    <submittedName>
        <fullName evidence="3">Enoyl-CoA hydratase/isomerase family protein</fullName>
    </submittedName>
</protein>
<evidence type="ECO:0000313" key="3">
    <source>
        <dbReference type="EMBL" id="MCQ4814926.1"/>
    </source>
</evidence>
<accession>A0AAW5K4Y7</accession>
<dbReference type="Proteomes" id="UP001205919">
    <property type="component" value="Unassembled WGS sequence"/>
</dbReference>
<keyword evidence="2" id="KW-0472">Membrane</keyword>
<dbReference type="PANTHER" id="PTHR43459:SF1">
    <property type="entry name" value="EG:BACN32G11.4 PROTEIN"/>
    <property type="match status" value="1"/>
</dbReference>
<comment type="similarity">
    <text evidence="1">Belongs to the enoyl-CoA hydratase/isomerase family.</text>
</comment>
<evidence type="ECO:0000313" key="4">
    <source>
        <dbReference type="Proteomes" id="UP001205919"/>
    </source>
</evidence>
<evidence type="ECO:0000256" key="2">
    <source>
        <dbReference type="SAM" id="Phobius"/>
    </source>
</evidence>
<comment type="caution">
    <text evidence="3">The sequence shown here is derived from an EMBL/GenBank/DDBJ whole genome shotgun (WGS) entry which is preliminary data.</text>
</comment>
<dbReference type="Pfam" id="PF00378">
    <property type="entry name" value="ECH_1"/>
    <property type="match status" value="1"/>
</dbReference>
<dbReference type="AlphaFoldDB" id="A0AAW5K4Y7"/>
<name>A0AAW5K4Y7_9BACT</name>
<sequence>MQDKIVAVKKEGAVAWVTMNRPGSLNSLTAELCAALKQALAECEADDDVRVVVLAGEGKAFCAGGDLRTILELSDYEAAREYVRAAGEITAAVMRSRRPFIAMVGGAAAGAGFNIALACDFICASKRAKFTQAFSSIGLISDCGGNLLLPRLVGPHTAKRLMMLPATLSAEEAQALGLVTELAEEADLREKTAALAARLAKQPPLALAQTKKLLNGGKELEDILRAEEDIQAALIIGEDCKEGVRAFFEKRRPEFKGRS</sequence>
<proteinExistence type="inferred from homology"/>
<keyword evidence="4" id="KW-1185">Reference proteome</keyword>
<dbReference type="GO" id="GO:0003824">
    <property type="term" value="F:catalytic activity"/>
    <property type="evidence" value="ECO:0007669"/>
    <property type="project" value="UniProtKB-ARBA"/>
</dbReference>
<dbReference type="CDD" id="cd06558">
    <property type="entry name" value="crotonase-like"/>
    <property type="match status" value="1"/>
</dbReference>
<gene>
    <name evidence="3" type="ORF">NE630_10840</name>
</gene>
<dbReference type="InterPro" id="IPR001753">
    <property type="entry name" value="Enoyl-CoA_hydra/iso"/>
</dbReference>
<dbReference type="InterPro" id="IPR029045">
    <property type="entry name" value="ClpP/crotonase-like_dom_sf"/>
</dbReference>
<reference evidence="3 4" key="1">
    <citation type="submission" date="2022-06" db="EMBL/GenBank/DDBJ databases">
        <title>Isolation of gut microbiota from human fecal samples.</title>
        <authorList>
            <person name="Pamer E.G."/>
            <person name="Barat B."/>
            <person name="Waligurski E."/>
            <person name="Medina S."/>
            <person name="Paddock L."/>
            <person name="Mostad J."/>
        </authorList>
    </citation>
    <scope>NUCLEOTIDE SEQUENCE [LARGE SCALE GENOMIC DNA]</scope>
    <source>
        <strain evidence="3 4">DFI.9.90</strain>
    </source>
</reference>
<dbReference type="RefSeq" id="WP_008710316.1">
    <property type="nucleotide sequence ID" value="NZ_CABKQM010000006.1"/>
</dbReference>
<dbReference type="InterPro" id="IPR014748">
    <property type="entry name" value="Enoyl-CoA_hydra_C"/>
</dbReference>
<organism evidence="3 4">
    <name type="scientific">Cloacibacillus evryensis</name>
    <dbReference type="NCBI Taxonomy" id="508460"/>
    <lineage>
        <taxon>Bacteria</taxon>
        <taxon>Thermotogati</taxon>
        <taxon>Synergistota</taxon>
        <taxon>Synergistia</taxon>
        <taxon>Synergistales</taxon>
        <taxon>Synergistaceae</taxon>
        <taxon>Cloacibacillus</taxon>
    </lineage>
</organism>
<feature type="transmembrane region" description="Helical" evidence="2">
    <location>
        <begin position="100"/>
        <end position="118"/>
    </location>
</feature>
<dbReference type="Gene3D" id="3.90.226.10">
    <property type="entry name" value="2-enoyl-CoA Hydratase, Chain A, domain 1"/>
    <property type="match status" value="1"/>
</dbReference>
<evidence type="ECO:0000256" key="1">
    <source>
        <dbReference type="ARBA" id="ARBA00005254"/>
    </source>
</evidence>
<keyword evidence="2" id="KW-1133">Transmembrane helix</keyword>
<dbReference type="Gene3D" id="1.10.12.10">
    <property type="entry name" value="Lyase 2-enoyl-coa Hydratase, Chain A, domain 2"/>
    <property type="match status" value="1"/>
</dbReference>